<gene>
    <name evidence="2" type="ORF">E1956_17855</name>
</gene>
<dbReference type="SMART" id="SM00880">
    <property type="entry name" value="CHAD"/>
    <property type="match status" value="1"/>
</dbReference>
<name>A0A4P7CY86_9BURK</name>
<feature type="domain" description="CHAD" evidence="1">
    <location>
        <begin position="24"/>
        <end position="290"/>
    </location>
</feature>
<dbReference type="Proteomes" id="UP000295727">
    <property type="component" value="Chromosome 2"/>
</dbReference>
<dbReference type="InterPro" id="IPR038186">
    <property type="entry name" value="CHAD_dom_sf"/>
</dbReference>
<dbReference type="RefSeq" id="WP_134751499.1">
    <property type="nucleotide sequence ID" value="NZ_CP038149.1"/>
</dbReference>
<reference evidence="2 3" key="1">
    <citation type="submission" date="2019-03" db="EMBL/GenBank/DDBJ databases">
        <title>Paraburkholderia sp. 7MH5, isolated from subtropical forest soil.</title>
        <authorList>
            <person name="Gao Z.-H."/>
            <person name="Qiu L.-H."/>
        </authorList>
    </citation>
    <scope>NUCLEOTIDE SEQUENCE [LARGE SCALE GENOMIC DNA]</scope>
    <source>
        <strain evidence="2 3">7MH5</strain>
    </source>
</reference>
<dbReference type="Gene3D" id="1.40.20.10">
    <property type="entry name" value="CHAD domain"/>
    <property type="match status" value="1"/>
</dbReference>
<evidence type="ECO:0000313" key="3">
    <source>
        <dbReference type="Proteomes" id="UP000295727"/>
    </source>
</evidence>
<evidence type="ECO:0000313" key="2">
    <source>
        <dbReference type="EMBL" id="QBQ99091.1"/>
    </source>
</evidence>
<dbReference type="PROSITE" id="PS51708">
    <property type="entry name" value="CHAD"/>
    <property type="match status" value="1"/>
</dbReference>
<dbReference type="Pfam" id="PF05235">
    <property type="entry name" value="CHAD"/>
    <property type="match status" value="1"/>
</dbReference>
<dbReference type="KEGG" id="ppai:E1956_17855"/>
<accession>A0A4P7CY86</accession>
<evidence type="ECO:0000259" key="1">
    <source>
        <dbReference type="PROSITE" id="PS51708"/>
    </source>
</evidence>
<protein>
    <submittedName>
        <fullName evidence="2">CHAD domain-containing protein</fullName>
    </submittedName>
</protein>
<dbReference type="EMBL" id="CP038149">
    <property type="protein sequence ID" value="QBQ99091.1"/>
    <property type="molecule type" value="Genomic_DNA"/>
</dbReference>
<organism evidence="2 3">
    <name type="scientific">Paraburkholderia pallida</name>
    <dbReference type="NCBI Taxonomy" id="2547399"/>
    <lineage>
        <taxon>Bacteria</taxon>
        <taxon>Pseudomonadati</taxon>
        <taxon>Pseudomonadota</taxon>
        <taxon>Betaproteobacteria</taxon>
        <taxon>Burkholderiales</taxon>
        <taxon>Burkholderiaceae</taxon>
        <taxon>Paraburkholderia</taxon>
    </lineage>
</organism>
<dbReference type="AlphaFoldDB" id="A0A4P7CY86"/>
<dbReference type="InterPro" id="IPR007899">
    <property type="entry name" value="CHAD_dom"/>
</dbReference>
<dbReference type="PANTHER" id="PTHR39339:SF1">
    <property type="entry name" value="CHAD DOMAIN-CONTAINING PROTEIN"/>
    <property type="match status" value="1"/>
</dbReference>
<dbReference type="OrthoDB" id="8925343at2"/>
<keyword evidence="3" id="KW-1185">Reference proteome</keyword>
<sequence>MKAPRLIKQRNEIEAKMDTTDRQSETRREDARTLFPRLGKPLVNEVLKHRMHGHATVEDLHALRVALRRMRTLLWAWRPLLDRDAVERDRAFLRRVAAAAGGARDWDIAMTLVDTEDREFQGERVDAARRKARKSAETTLSAADLKHTLPDILNAVKSGLKTGRASMPATRFARKRVLAAREALGKRIRRARKADKREYDAWHDVRKGAKKLRYLLEFFSPMASHGYKGKLRSLKKIQKKFGLLNDAVATERLLTNHRDVFVNDAAAQAALTKLHKECRRRQRAASNMLG</sequence>
<dbReference type="PANTHER" id="PTHR39339">
    <property type="entry name" value="SLR1444 PROTEIN"/>
    <property type="match status" value="1"/>
</dbReference>
<proteinExistence type="predicted"/>